<dbReference type="EMBL" id="HBUF01031508">
    <property type="protein sequence ID" value="CAG6614888.1"/>
    <property type="molecule type" value="Transcribed_RNA"/>
</dbReference>
<dbReference type="AlphaFoldDB" id="A0A8D8PVK0"/>
<dbReference type="PRINTS" id="PR01345">
    <property type="entry name" value="CERVTRCPTASE"/>
</dbReference>
<organism evidence="1">
    <name type="scientific">Cacopsylla melanoneura</name>
    <dbReference type="NCBI Taxonomy" id="428564"/>
    <lineage>
        <taxon>Eukaryota</taxon>
        <taxon>Metazoa</taxon>
        <taxon>Ecdysozoa</taxon>
        <taxon>Arthropoda</taxon>
        <taxon>Hexapoda</taxon>
        <taxon>Insecta</taxon>
        <taxon>Pterygota</taxon>
        <taxon>Neoptera</taxon>
        <taxon>Paraneoptera</taxon>
        <taxon>Hemiptera</taxon>
        <taxon>Sternorrhyncha</taxon>
        <taxon>Psylloidea</taxon>
        <taxon>Psyllidae</taxon>
        <taxon>Psyllinae</taxon>
        <taxon>Cacopsylla</taxon>
    </lineage>
</organism>
<dbReference type="PANTHER" id="PTHR33332">
    <property type="entry name" value="REVERSE TRANSCRIPTASE DOMAIN-CONTAINING PROTEIN"/>
    <property type="match status" value="1"/>
</dbReference>
<evidence type="ECO:0000313" key="1">
    <source>
        <dbReference type="EMBL" id="CAG6614888.1"/>
    </source>
</evidence>
<sequence>MTITRKRTQIENNYSINNNQLTRVNTKRDLGVVFQANFKFDQHINSIISAANRTLGLILRHSKFFDDFDTITTLYTALVRSKLEYAAIIWTPKHEFYVKNIEQVQKRFVRVLFLKLNGFYPAYPSAISYQTLLEALPMGSLRNRRVFYQLTFIHDIINNSIICPGIIDRIQFKIPNLSLRLRPNADYFNIPITDCPVGYDSPLVSSLTAYNRYSSIDLALYKEIFRIECRNQLSINTK</sequence>
<accession>A0A8D8PVK0</accession>
<proteinExistence type="predicted"/>
<protein>
    <submittedName>
        <fullName evidence="1">Uncharacterized protein</fullName>
    </submittedName>
</protein>
<reference evidence="1" key="1">
    <citation type="submission" date="2021-05" db="EMBL/GenBank/DDBJ databases">
        <authorList>
            <person name="Alioto T."/>
            <person name="Alioto T."/>
            <person name="Gomez Garrido J."/>
        </authorList>
    </citation>
    <scope>NUCLEOTIDE SEQUENCE</scope>
</reference>
<name>A0A8D8PVK0_9HEMI</name>